<dbReference type="AlphaFoldDB" id="A0AAV9A5C1"/>
<dbReference type="EMBL" id="JAUJYN010000012">
    <property type="protein sequence ID" value="KAK1259334.1"/>
    <property type="molecule type" value="Genomic_DNA"/>
</dbReference>
<comment type="caution">
    <text evidence="2">The sequence shown here is derived from an EMBL/GenBank/DDBJ whole genome shotgun (WGS) entry which is preliminary data.</text>
</comment>
<organism evidence="2 3">
    <name type="scientific">Acorus gramineus</name>
    <name type="common">Dwarf sweet flag</name>
    <dbReference type="NCBI Taxonomy" id="55184"/>
    <lineage>
        <taxon>Eukaryota</taxon>
        <taxon>Viridiplantae</taxon>
        <taxon>Streptophyta</taxon>
        <taxon>Embryophyta</taxon>
        <taxon>Tracheophyta</taxon>
        <taxon>Spermatophyta</taxon>
        <taxon>Magnoliopsida</taxon>
        <taxon>Liliopsida</taxon>
        <taxon>Acoraceae</taxon>
        <taxon>Acorus</taxon>
    </lineage>
</organism>
<sequence length="59" mass="6232">MDHLICISKGNPPKGRETGSIRRRFFSCGLFNGNNKRSGRLTGESGGGGGVVEGLRAEP</sequence>
<reference evidence="2" key="2">
    <citation type="submission" date="2023-06" db="EMBL/GenBank/DDBJ databases">
        <authorList>
            <person name="Ma L."/>
            <person name="Liu K.-W."/>
            <person name="Li Z."/>
            <person name="Hsiao Y.-Y."/>
            <person name="Qi Y."/>
            <person name="Fu T."/>
            <person name="Tang G."/>
            <person name="Zhang D."/>
            <person name="Sun W.-H."/>
            <person name="Liu D.-K."/>
            <person name="Li Y."/>
            <person name="Chen G.-Z."/>
            <person name="Liu X.-D."/>
            <person name="Liao X.-Y."/>
            <person name="Jiang Y.-T."/>
            <person name="Yu X."/>
            <person name="Hao Y."/>
            <person name="Huang J."/>
            <person name="Zhao X.-W."/>
            <person name="Ke S."/>
            <person name="Chen Y.-Y."/>
            <person name="Wu W.-L."/>
            <person name="Hsu J.-L."/>
            <person name="Lin Y.-F."/>
            <person name="Huang M.-D."/>
            <person name="Li C.-Y."/>
            <person name="Huang L."/>
            <person name="Wang Z.-W."/>
            <person name="Zhao X."/>
            <person name="Zhong W.-Y."/>
            <person name="Peng D.-H."/>
            <person name="Ahmad S."/>
            <person name="Lan S."/>
            <person name="Zhang J.-S."/>
            <person name="Tsai W.-C."/>
            <person name="Van De Peer Y."/>
            <person name="Liu Z.-J."/>
        </authorList>
    </citation>
    <scope>NUCLEOTIDE SEQUENCE</scope>
    <source>
        <strain evidence="2">SCP</strain>
        <tissue evidence="2">Leaves</tissue>
    </source>
</reference>
<accession>A0AAV9A5C1</accession>
<name>A0AAV9A5C1_ACOGR</name>
<reference evidence="2" key="1">
    <citation type="journal article" date="2023" name="Nat. Commun.">
        <title>Diploid and tetraploid genomes of Acorus and the evolution of monocots.</title>
        <authorList>
            <person name="Ma L."/>
            <person name="Liu K.W."/>
            <person name="Li Z."/>
            <person name="Hsiao Y.Y."/>
            <person name="Qi Y."/>
            <person name="Fu T."/>
            <person name="Tang G.D."/>
            <person name="Zhang D."/>
            <person name="Sun W.H."/>
            <person name="Liu D.K."/>
            <person name="Li Y."/>
            <person name="Chen G.Z."/>
            <person name="Liu X.D."/>
            <person name="Liao X.Y."/>
            <person name="Jiang Y.T."/>
            <person name="Yu X."/>
            <person name="Hao Y."/>
            <person name="Huang J."/>
            <person name="Zhao X.W."/>
            <person name="Ke S."/>
            <person name="Chen Y.Y."/>
            <person name="Wu W.L."/>
            <person name="Hsu J.L."/>
            <person name="Lin Y.F."/>
            <person name="Huang M.D."/>
            <person name="Li C.Y."/>
            <person name="Huang L."/>
            <person name="Wang Z.W."/>
            <person name="Zhao X."/>
            <person name="Zhong W.Y."/>
            <person name="Peng D.H."/>
            <person name="Ahmad S."/>
            <person name="Lan S."/>
            <person name="Zhang J.S."/>
            <person name="Tsai W.C."/>
            <person name="Van de Peer Y."/>
            <person name="Liu Z.J."/>
        </authorList>
    </citation>
    <scope>NUCLEOTIDE SEQUENCE</scope>
    <source>
        <strain evidence="2">SCP</strain>
    </source>
</reference>
<evidence type="ECO:0000313" key="3">
    <source>
        <dbReference type="Proteomes" id="UP001179952"/>
    </source>
</evidence>
<proteinExistence type="predicted"/>
<keyword evidence="3" id="KW-1185">Reference proteome</keyword>
<evidence type="ECO:0000313" key="2">
    <source>
        <dbReference type="EMBL" id="KAK1259334.1"/>
    </source>
</evidence>
<protein>
    <submittedName>
        <fullName evidence="2">Uncharacterized protein</fullName>
    </submittedName>
</protein>
<feature type="region of interest" description="Disordered" evidence="1">
    <location>
        <begin position="35"/>
        <end position="59"/>
    </location>
</feature>
<evidence type="ECO:0000256" key="1">
    <source>
        <dbReference type="SAM" id="MobiDB-lite"/>
    </source>
</evidence>
<dbReference type="Proteomes" id="UP001179952">
    <property type="component" value="Unassembled WGS sequence"/>
</dbReference>
<gene>
    <name evidence="2" type="ORF">QJS04_geneDACA005544</name>
</gene>